<dbReference type="SUPFAM" id="SSF48726">
    <property type="entry name" value="Immunoglobulin"/>
    <property type="match status" value="3"/>
</dbReference>
<keyword evidence="1" id="KW-0812">Transmembrane</keyword>
<feature type="transmembrane region" description="Helical" evidence="1">
    <location>
        <begin position="373"/>
        <end position="399"/>
    </location>
</feature>
<dbReference type="Pfam" id="PF13927">
    <property type="entry name" value="Ig_3"/>
    <property type="match status" value="1"/>
</dbReference>
<dbReference type="Pfam" id="PF12104">
    <property type="entry name" value="Tcell_CD4_C"/>
    <property type="match status" value="1"/>
</dbReference>
<dbReference type="Gene3D" id="1.20.5.900">
    <property type="entry name" value="transmembrane domain of human cd4"/>
    <property type="match status" value="1"/>
</dbReference>
<dbReference type="Gene3D" id="2.60.40.10">
    <property type="entry name" value="Immunoglobulins"/>
    <property type="match status" value="4"/>
</dbReference>
<evidence type="ECO:0000259" key="2">
    <source>
        <dbReference type="PROSITE" id="PS50835"/>
    </source>
</evidence>
<evidence type="ECO:0000313" key="3">
    <source>
        <dbReference type="Ensembl" id="ENSCABP00000016078.1"/>
    </source>
</evidence>
<feature type="domain" description="Ig-like" evidence="2">
    <location>
        <begin position="18"/>
        <end position="114"/>
    </location>
</feature>
<feature type="domain" description="Ig-like" evidence="2">
    <location>
        <begin position="115"/>
        <end position="196"/>
    </location>
</feature>
<dbReference type="PANTHER" id="PTHR11422">
    <property type="entry name" value="T-CELL SURFACE GLYCOPROTEIN CD4"/>
    <property type="match status" value="1"/>
</dbReference>
<dbReference type="InterPro" id="IPR003598">
    <property type="entry name" value="Ig_sub2"/>
</dbReference>
<keyword evidence="1" id="KW-0472">Membrane</keyword>
<dbReference type="InterPro" id="IPR021963">
    <property type="entry name" value="Tcell_CD4_Cterm"/>
</dbReference>
<dbReference type="PANTHER" id="PTHR11422:SF0">
    <property type="entry name" value="T-CELL SURFACE GLYCOPROTEIN CD4"/>
    <property type="match status" value="1"/>
</dbReference>
<dbReference type="InterPro" id="IPR013783">
    <property type="entry name" value="Ig-like_fold"/>
</dbReference>
<reference evidence="3" key="1">
    <citation type="submission" date="2025-08" db="UniProtKB">
        <authorList>
            <consortium name="Ensembl"/>
        </authorList>
    </citation>
    <scope>IDENTIFICATION</scope>
</reference>
<organism evidence="3 4">
    <name type="scientific">Chelonoidis abingdonii</name>
    <name type="common">Abingdon island giant tortoise</name>
    <name type="synonym">Testudo abingdonii</name>
    <dbReference type="NCBI Taxonomy" id="106734"/>
    <lineage>
        <taxon>Eukaryota</taxon>
        <taxon>Metazoa</taxon>
        <taxon>Chordata</taxon>
        <taxon>Craniata</taxon>
        <taxon>Vertebrata</taxon>
        <taxon>Euteleostomi</taxon>
        <taxon>Archelosauria</taxon>
        <taxon>Testudinata</taxon>
        <taxon>Testudines</taxon>
        <taxon>Cryptodira</taxon>
        <taxon>Durocryptodira</taxon>
        <taxon>Testudinoidea</taxon>
        <taxon>Testudinidae</taxon>
        <taxon>Chelonoidis</taxon>
    </lineage>
</organism>
<dbReference type="SMART" id="SM00408">
    <property type="entry name" value="IGc2"/>
    <property type="match status" value="2"/>
</dbReference>
<proteinExistence type="predicted"/>
<dbReference type="AlphaFoldDB" id="A0A8C0HAC3"/>
<dbReference type="PROSITE" id="PS50835">
    <property type="entry name" value="IG_LIKE"/>
    <property type="match status" value="2"/>
</dbReference>
<reference evidence="3" key="2">
    <citation type="submission" date="2025-09" db="UniProtKB">
        <authorList>
            <consortium name="Ensembl"/>
        </authorList>
    </citation>
    <scope>IDENTIFICATION</scope>
</reference>
<dbReference type="Proteomes" id="UP000694404">
    <property type="component" value="Unplaced"/>
</dbReference>
<protein>
    <recommendedName>
        <fullName evidence="2">Ig-like domain-containing protein</fullName>
    </recommendedName>
</protein>
<keyword evidence="4" id="KW-1185">Reference proteome</keyword>
<name>A0A8C0HAC3_CHEAB</name>
<sequence length="430" mass="48983">MTVPSPHYFGGFLSGLVPIMAEVETTVFGAVGEQVILPCIDKSQSDGVTWKYNELVVIQHQTRLLRGRSPLTSRSELNKQEMAKGNFSLILSQLEHSDAGKYVCVVGSRTFKVQLQVFEVTGSPSDYLLQGENLTLSIQGSSSVSVTWSNNRKDKVTATQSRELKNGGRTLQIHNLQVEDSGTWRCHITSLSAKLDIPYKVLVIGKRSMDLSLRTLQMPRKCKRRWINLNISHLLLTHKPRERSRSITWIPSSQCPDNPLEVKLPKVQFEDAGWYQCQLTVSRGRVEKAIYLVVMTGERKLWPLWTLQRKSGWTPIPPNAQLFWEHVNGTEKKLNMLGHSEVMVKTKTVGLWRCSLKVENNMMTSIDYTAAEWNIYVLIGAVVGASIVLLLLASLFIFICTARQRRRRRAEKMARARRDLMERRICQCQR</sequence>
<accession>A0A8C0HAC3</accession>
<dbReference type="InterPro" id="IPR003599">
    <property type="entry name" value="Ig_sub"/>
</dbReference>
<dbReference type="Pfam" id="PF07686">
    <property type="entry name" value="V-set"/>
    <property type="match status" value="1"/>
</dbReference>
<dbReference type="InterPro" id="IPR036179">
    <property type="entry name" value="Ig-like_dom_sf"/>
</dbReference>
<evidence type="ECO:0000313" key="4">
    <source>
        <dbReference type="Proteomes" id="UP000694404"/>
    </source>
</evidence>
<dbReference type="SMART" id="SM00409">
    <property type="entry name" value="IG"/>
    <property type="match status" value="3"/>
</dbReference>
<evidence type="ECO:0000256" key="1">
    <source>
        <dbReference type="SAM" id="Phobius"/>
    </source>
</evidence>
<dbReference type="Ensembl" id="ENSCABT00000017633.1">
    <property type="protein sequence ID" value="ENSCABP00000016078.1"/>
    <property type="gene ID" value="ENSCABG00000011952.1"/>
</dbReference>
<dbReference type="GeneTree" id="ENSGT00390000001745"/>
<dbReference type="InterPro" id="IPR007110">
    <property type="entry name" value="Ig-like_dom"/>
</dbReference>
<keyword evidence="1" id="KW-1133">Transmembrane helix</keyword>
<dbReference type="InterPro" id="IPR013106">
    <property type="entry name" value="Ig_V-set"/>
</dbReference>